<gene>
    <name evidence="1" type="ORF">LTRI10_LOCUS3460</name>
</gene>
<protein>
    <recommendedName>
        <fullName evidence="3">Late embryogenesis abundant protein LEA-2 subgroup domain-containing protein</fullName>
    </recommendedName>
</protein>
<keyword evidence="2" id="KW-1185">Reference proteome</keyword>
<dbReference type="AlphaFoldDB" id="A0AAV2CIF9"/>
<evidence type="ECO:0000313" key="1">
    <source>
        <dbReference type="EMBL" id="CAL1355716.1"/>
    </source>
</evidence>
<reference evidence="1 2" key="1">
    <citation type="submission" date="2024-04" db="EMBL/GenBank/DDBJ databases">
        <authorList>
            <person name="Fracassetti M."/>
        </authorList>
    </citation>
    <scope>NUCLEOTIDE SEQUENCE [LARGE SCALE GENOMIC DNA]</scope>
</reference>
<evidence type="ECO:0008006" key="3">
    <source>
        <dbReference type="Google" id="ProtNLM"/>
    </source>
</evidence>
<name>A0AAV2CIF9_9ROSI</name>
<sequence>MTRVAPSDIATAAGNPPPPKSWKAPCMLLLFASIPTSLFCFMAVLSYQTSNTPDVQLASAVVSTRNASSLAIDADWLLTFHVAITGGSYPNHYGPVEAAVLYATGGGSQLEIAGGQLPPFDVGPDSTFNLRLRPKPAARDDWGIDIIRVLNDTVAGTGSVEFRVLLKASCREDFAFGINKPRMFIRVDCDPVRVEFSGPGGGGGGLLSGSLAKSTSCCVEQIY</sequence>
<organism evidence="1 2">
    <name type="scientific">Linum trigynum</name>
    <dbReference type="NCBI Taxonomy" id="586398"/>
    <lineage>
        <taxon>Eukaryota</taxon>
        <taxon>Viridiplantae</taxon>
        <taxon>Streptophyta</taxon>
        <taxon>Embryophyta</taxon>
        <taxon>Tracheophyta</taxon>
        <taxon>Spermatophyta</taxon>
        <taxon>Magnoliopsida</taxon>
        <taxon>eudicotyledons</taxon>
        <taxon>Gunneridae</taxon>
        <taxon>Pentapetalae</taxon>
        <taxon>rosids</taxon>
        <taxon>fabids</taxon>
        <taxon>Malpighiales</taxon>
        <taxon>Linaceae</taxon>
        <taxon>Linum</taxon>
    </lineage>
</organism>
<proteinExistence type="predicted"/>
<dbReference type="Proteomes" id="UP001497516">
    <property type="component" value="Chromosome 1"/>
</dbReference>
<accession>A0AAV2CIF9</accession>
<evidence type="ECO:0000313" key="2">
    <source>
        <dbReference type="Proteomes" id="UP001497516"/>
    </source>
</evidence>
<dbReference type="EMBL" id="OZ034813">
    <property type="protein sequence ID" value="CAL1355716.1"/>
    <property type="molecule type" value="Genomic_DNA"/>
</dbReference>